<organism evidence="4 5">
    <name type="scientific">Segatella maculosa OT 289</name>
    <dbReference type="NCBI Taxonomy" id="999422"/>
    <lineage>
        <taxon>Bacteria</taxon>
        <taxon>Pseudomonadati</taxon>
        <taxon>Bacteroidota</taxon>
        <taxon>Bacteroidia</taxon>
        <taxon>Bacteroidales</taxon>
        <taxon>Prevotellaceae</taxon>
        <taxon>Segatella</taxon>
    </lineage>
</organism>
<feature type="region of interest" description="Disordered" evidence="1">
    <location>
        <begin position="29"/>
        <end position="50"/>
    </location>
</feature>
<evidence type="ECO:0000313" key="5">
    <source>
        <dbReference type="Proteomes" id="UP000003167"/>
    </source>
</evidence>
<keyword evidence="5" id="KW-1185">Reference proteome</keyword>
<name>H1HMI8_9BACT</name>
<dbReference type="PATRIC" id="fig|999422.3.peg.1375"/>
<feature type="domain" description="Endonuclease YhcR N-terminal" evidence="3">
    <location>
        <begin position="188"/>
        <end position="297"/>
    </location>
</feature>
<feature type="compositionally biased region" description="Basic and acidic residues" evidence="1">
    <location>
        <begin position="36"/>
        <end position="46"/>
    </location>
</feature>
<evidence type="ECO:0000313" key="4">
    <source>
        <dbReference type="EMBL" id="EHO70706.1"/>
    </source>
</evidence>
<dbReference type="STRING" id="999422.HMPREF9944_01325"/>
<keyword evidence="2" id="KW-0732">Signal</keyword>
<dbReference type="Proteomes" id="UP000003167">
    <property type="component" value="Unassembled WGS sequence"/>
</dbReference>
<dbReference type="InterPro" id="IPR045939">
    <property type="entry name" value="YhcR_N"/>
</dbReference>
<protein>
    <recommendedName>
        <fullName evidence="3">Endonuclease YhcR N-terminal domain-containing protein</fullName>
    </recommendedName>
</protein>
<comment type="caution">
    <text evidence="4">The sequence shown here is derived from an EMBL/GenBank/DDBJ whole genome shotgun (WGS) entry which is preliminary data.</text>
</comment>
<accession>H1HMI8</accession>
<dbReference type="HOGENOM" id="CLU_046694_0_0_10"/>
<evidence type="ECO:0000256" key="2">
    <source>
        <dbReference type="SAM" id="SignalP"/>
    </source>
</evidence>
<proteinExistence type="predicted"/>
<dbReference type="Pfam" id="PF19886">
    <property type="entry name" value="DUF6359"/>
    <property type="match status" value="1"/>
</dbReference>
<sequence length="437" mass="47175">MKKLIYSLFLMAVAAMTFTACSNVPEPYENPNGGKETPKPEIKGDPSGKGTVEEPYNVAAALQQIKALKADGKTPEMYVKGIIVEVKDVELKTYGNASYYIADSKDGTEKLYIYQSRYLGKEKFNAKDQIKVGDEVVVCGPFVNFRGNTPETEGKGASYLYSLNGKKAGGETPDKPKAEGDGTEASPYNVSAAQDQKTGTTGYVKGYIVGYIYGKSIKTGAIFNADTCTVETNLLVAAKADETNPSNCLTIQLPKGKVRDGLNLKAHKGNLKQEVVLYGDIADYYGQKGLKNLSYAKIGSTELGIKPGTVPPAVAKGTGTLTDPYNATAATEAAKKLGTGKTSTEDVYIKGKISEVQYVFSKKYGTAAFKISDDGQVPNSFIIFGTYYLENKPWVEGNEQIKVGDEVIICGKLTNYKGTYETASKKNYIYSLNGKTK</sequence>
<dbReference type="AlphaFoldDB" id="H1HMI8"/>
<feature type="chain" id="PRO_5003550891" description="Endonuclease YhcR N-terminal domain-containing protein" evidence="2">
    <location>
        <begin position="23"/>
        <end position="437"/>
    </location>
</feature>
<dbReference type="PROSITE" id="PS51257">
    <property type="entry name" value="PROKAR_LIPOPROTEIN"/>
    <property type="match status" value="1"/>
</dbReference>
<dbReference type="EMBL" id="AGEK01000025">
    <property type="protein sequence ID" value="EHO70706.1"/>
    <property type="molecule type" value="Genomic_DNA"/>
</dbReference>
<gene>
    <name evidence="4" type="ORF">HMPREF9944_01325</name>
</gene>
<evidence type="ECO:0000256" key="1">
    <source>
        <dbReference type="SAM" id="MobiDB-lite"/>
    </source>
</evidence>
<feature type="signal peptide" evidence="2">
    <location>
        <begin position="1"/>
        <end position="22"/>
    </location>
</feature>
<evidence type="ECO:0000259" key="3">
    <source>
        <dbReference type="Pfam" id="PF19886"/>
    </source>
</evidence>
<dbReference type="RefSeq" id="WP_008565271.1">
    <property type="nucleotide sequence ID" value="NZ_JH594503.1"/>
</dbReference>
<reference evidence="4 5" key="1">
    <citation type="submission" date="2011-12" db="EMBL/GenBank/DDBJ databases">
        <title>The Genome Sequence of Prevotella maculosa OT 289.</title>
        <authorList>
            <consortium name="The Broad Institute Genome Sequencing Platform"/>
            <person name="Earl A."/>
            <person name="Ward D."/>
            <person name="Feldgarden M."/>
            <person name="Gevers D."/>
            <person name="Izard J."/>
            <person name="Blanton J.M."/>
            <person name="Mathney J."/>
            <person name="Tanner A.C."/>
            <person name="Dewhirst F.E."/>
            <person name="Young S.K."/>
            <person name="Zeng Q."/>
            <person name="Gargeya S."/>
            <person name="Fitzgerald M."/>
            <person name="Haas B."/>
            <person name="Abouelleil A."/>
            <person name="Alvarado L."/>
            <person name="Arachchi H.M."/>
            <person name="Berlin A."/>
            <person name="Chapman S.B."/>
            <person name="Gearin G."/>
            <person name="Goldberg J."/>
            <person name="Griggs A."/>
            <person name="Gujja S."/>
            <person name="Hansen M."/>
            <person name="Heiman D."/>
            <person name="Howarth C."/>
            <person name="Larimer J."/>
            <person name="Lui A."/>
            <person name="MacDonald P.J.P."/>
            <person name="McCowen C."/>
            <person name="Montmayeur A."/>
            <person name="Murphy C."/>
            <person name="Neiman D."/>
            <person name="Pearson M."/>
            <person name="Priest M."/>
            <person name="Roberts A."/>
            <person name="Saif S."/>
            <person name="Shea T."/>
            <person name="Sisk P."/>
            <person name="Stolte C."/>
            <person name="Sykes S."/>
            <person name="Wortman J."/>
            <person name="Nusbaum C."/>
            <person name="Birren B."/>
        </authorList>
    </citation>
    <scope>NUCLEOTIDE SEQUENCE [LARGE SCALE GENOMIC DNA]</scope>
    <source>
        <strain evidence="4 5">OT 289</strain>
    </source>
</reference>